<evidence type="ECO:0000256" key="1">
    <source>
        <dbReference type="SAM" id="Phobius"/>
    </source>
</evidence>
<proteinExistence type="predicted"/>
<sequence length="160" mass="16807">MALLFLLVGLVAADDVRLANEEGGMGTTMRRALTTSTSECAAELSACSSDTSCTTCVTEFLSKEEECSTEVSLCEDVQDAVCCTLADEEENCETDTTFGNFLECIFEELFEALIPQCGDNLVDISDCNGAAGLASSWGVSTVLGFTTVAGLLVATFGFVV</sequence>
<dbReference type="InParanoid" id="D7G5M4"/>
<dbReference type="AlphaFoldDB" id="D7G5M4"/>
<accession>D7G5M4</accession>
<feature type="transmembrane region" description="Helical" evidence="1">
    <location>
        <begin position="137"/>
        <end position="159"/>
    </location>
</feature>
<protein>
    <submittedName>
        <fullName evidence="2">Uncharacterized protein</fullName>
    </submittedName>
</protein>
<gene>
    <name evidence="2" type="ORF">Esi_0662_0004</name>
</gene>
<dbReference type="Proteomes" id="UP000002630">
    <property type="component" value="Unassembled WGS sequence"/>
</dbReference>
<dbReference type="OrthoDB" id="10378724at2759"/>
<keyword evidence="1" id="KW-0472">Membrane</keyword>
<keyword evidence="1" id="KW-0812">Transmembrane</keyword>
<evidence type="ECO:0000313" key="3">
    <source>
        <dbReference type="Proteomes" id="UP000002630"/>
    </source>
</evidence>
<evidence type="ECO:0000313" key="2">
    <source>
        <dbReference type="EMBL" id="CBJ33870.1"/>
    </source>
</evidence>
<organism evidence="2 3">
    <name type="scientific">Ectocarpus siliculosus</name>
    <name type="common">Brown alga</name>
    <name type="synonym">Conferva siliculosa</name>
    <dbReference type="NCBI Taxonomy" id="2880"/>
    <lineage>
        <taxon>Eukaryota</taxon>
        <taxon>Sar</taxon>
        <taxon>Stramenopiles</taxon>
        <taxon>Ochrophyta</taxon>
        <taxon>PX clade</taxon>
        <taxon>Phaeophyceae</taxon>
        <taxon>Ectocarpales</taxon>
        <taxon>Ectocarpaceae</taxon>
        <taxon>Ectocarpus</taxon>
    </lineage>
</organism>
<name>D7G5M4_ECTSI</name>
<reference evidence="2 3" key="1">
    <citation type="journal article" date="2010" name="Nature">
        <title>The Ectocarpus genome and the independent evolution of multicellularity in brown algae.</title>
        <authorList>
            <person name="Cock J.M."/>
            <person name="Sterck L."/>
            <person name="Rouze P."/>
            <person name="Scornet D."/>
            <person name="Allen A.E."/>
            <person name="Amoutzias G."/>
            <person name="Anthouard V."/>
            <person name="Artiguenave F."/>
            <person name="Aury J.M."/>
            <person name="Badger J.H."/>
            <person name="Beszteri B."/>
            <person name="Billiau K."/>
            <person name="Bonnet E."/>
            <person name="Bothwell J.H."/>
            <person name="Bowler C."/>
            <person name="Boyen C."/>
            <person name="Brownlee C."/>
            <person name="Carrano C.J."/>
            <person name="Charrier B."/>
            <person name="Cho G.Y."/>
            <person name="Coelho S.M."/>
            <person name="Collen J."/>
            <person name="Corre E."/>
            <person name="Da Silva C."/>
            <person name="Delage L."/>
            <person name="Delaroque N."/>
            <person name="Dittami S.M."/>
            <person name="Doulbeau S."/>
            <person name="Elias M."/>
            <person name="Farnham G."/>
            <person name="Gachon C.M."/>
            <person name="Gschloessl B."/>
            <person name="Heesch S."/>
            <person name="Jabbari K."/>
            <person name="Jubin C."/>
            <person name="Kawai H."/>
            <person name="Kimura K."/>
            <person name="Kloareg B."/>
            <person name="Kupper F.C."/>
            <person name="Lang D."/>
            <person name="Le Bail A."/>
            <person name="Leblanc C."/>
            <person name="Lerouge P."/>
            <person name="Lohr M."/>
            <person name="Lopez P.J."/>
            <person name="Martens C."/>
            <person name="Maumus F."/>
            <person name="Michel G."/>
            <person name="Miranda-Saavedra D."/>
            <person name="Morales J."/>
            <person name="Moreau H."/>
            <person name="Motomura T."/>
            <person name="Nagasato C."/>
            <person name="Napoli C.A."/>
            <person name="Nelson D.R."/>
            <person name="Nyvall-Collen P."/>
            <person name="Peters A.F."/>
            <person name="Pommier C."/>
            <person name="Potin P."/>
            <person name="Poulain J."/>
            <person name="Quesneville H."/>
            <person name="Read B."/>
            <person name="Rensing S.A."/>
            <person name="Ritter A."/>
            <person name="Rousvoal S."/>
            <person name="Samanta M."/>
            <person name="Samson G."/>
            <person name="Schroeder D.C."/>
            <person name="Segurens B."/>
            <person name="Strittmatter M."/>
            <person name="Tonon T."/>
            <person name="Tregear J.W."/>
            <person name="Valentin K."/>
            <person name="von Dassow P."/>
            <person name="Yamagishi T."/>
            <person name="Van de Peer Y."/>
            <person name="Wincker P."/>
        </authorList>
    </citation>
    <scope>NUCLEOTIDE SEQUENCE [LARGE SCALE GENOMIC DNA]</scope>
    <source>
        <strain evidence="3">Ec32 / CCAP1310/4</strain>
    </source>
</reference>
<keyword evidence="1" id="KW-1133">Transmembrane helix</keyword>
<keyword evidence="3" id="KW-1185">Reference proteome</keyword>
<dbReference type="EMBL" id="FN649760">
    <property type="protein sequence ID" value="CBJ33870.1"/>
    <property type="molecule type" value="Genomic_DNA"/>
</dbReference>